<accession>A0A0C9YAU4</accession>
<feature type="domain" description="Prenylcysteine lyase" evidence="9">
    <location>
        <begin position="151"/>
        <end position="482"/>
    </location>
</feature>
<keyword evidence="6" id="KW-0560">Oxidoreductase</keyword>
<dbReference type="PIRSF" id="PIRSF036292">
    <property type="entry name" value="Prenylcysteine_oxidase"/>
    <property type="match status" value="1"/>
</dbReference>
<feature type="signal peptide" evidence="8">
    <location>
        <begin position="1"/>
        <end position="15"/>
    </location>
</feature>
<reference evidence="11" key="2">
    <citation type="submission" date="2015-01" db="EMBL/GenBank/DDBJ databases">
        <title>Evolutionary Origins and Diversification of the Mycorrhizal Mutualists.</title>
        <authorList>
            <consortium name="DOE Joint Genome Institute"/>
            <consortium name="Mycorrhizal Genomics Consortium"/>
            <person name="Kohler A."/>
            <person name="Kuo A."/>
            <person name="Nagy L.G."/>
            <person name="Floudas D."/>
            <person name="Copeland A."/>
            <person name="Barry K.W."/>
            <person name="Cichocki N."/>
            <person name="Veneault-Fourrey C."/>
            <person name="LaButti K."/>
            <person name="Lindquist E.A."/>
            <person name="Lipzen A."/>
            <person name="Lundell T."/>
            <person name="Morin E."/>
            <person name="Murat C."/>
            <person name="Riley R."/>
            <person name="Ohm R."/>
            <person name="Sun H."/>
            <person name="Tunlid A."/>
            <person name="Henrissat B."/>
            <person name="Grigoriev I.V."/>
            <person name="Hibbett D.S."/>
            <person name="Martin F."/>
        </authorList>
    </citation>
    <scope>NUCLEOTIDE SEQUENCE [LARGE SCALE GENOMIC DNA]</scope>
    <source>
        <strain evidence="11">LaAM-08-1</strain>
    </source>
</reference>
<dbReference type="EMBL" id="KN838547">
    <property type="protein sequence ID" value="KIK07377.1"/>
    <property type="molecule type" value="Genomic_DNA"/>
</dbReference>
<evidence type="ECO:0000313" key="11">
    <source>
        <dbReference type="Proteomes" id="UP000054477"/>
    </source>
</evidence>
<feature type="chain" id="PRO_5012994806" description="Prenylcysteine lyase domain-containing protein" evidence="8">
    <location>
        <begin position="16"/>
        <end position="520"/>
    </location>
</feature>
<keyword evidence="11" id="KW-1185">Reference proteome</keyword>
<reference evidence="10 11" key="1">
    <citation type="submission" date="2014-04" db="EMBL/GenBank/DDBJ databases">
        <authorList>
            <consortium name="DOE Joint Genome Institute"/>
            <person name="Kuo A."/>
            <person name="Kohler A."/>
            <person name="Nagy L.G."/>
            <person name="Floudas D."/>
            <person name="Copeland A."/>
            <person name="Barry K.W."/>
            <person name="Cichocki N."/>
            <person name="Veneault-Fourrey C."/>
            <person name="LaButti K."/>
            <person name="Lindquist E.A."/>
            <person name="Lipzen A."/>
            <person name="Lundell T."/>
            <person name="Morin E."/>
            <person name="Murat C."/>
            <person name="Sun H."/>
            <person name="Tunlid A."/>
            <person name="Henrissat B."/>
            <person name="Grigoriev I.V."/>
            <person name="Hibbett D.S."/>
            <person name="Martin F."/>
            <person name="Nordberg H.P."/>
            <person name="Cantor M.N."/>
            <person name="Hua S.X."/>
        </authorList>
    </citation>
    <scope>NUCLEOTIDE SEQUENCE [LARGE SCALE GENOMIC DNA]</scope>
    <source>
        <strain evidence="10 11">LaAM-08-1</strain>
    </source>
</reference>
<evidence type="ECO:0000256" key="6">
    <source>
        <dbReference type="ARBA" id="ARBA00023002"/>
    </source>
</evidence>
<evidence type="ECO:0000313" key="10">
    <source>
        <dbReference type="EMBL" id="KIK07377.1"/>
    </source>
</evidence>
<dbReference type="Gene3D" id="3.50.50.60">
    <property type="entry name" value="FAD/NAD(P)-binding domain"/>
    <property type="match status" value="1"/>
</dbReference>
<dbReference type="InterPro" id="IPR036188">
    <property type="entry name" value="FAD/NAD-bd_sf"/>
</dbReference>
<dbReference type="Pfam" id="PF13450">
    <property type="entry name" value="NAD_binding_8"/>
    <property type="match status" value="1"/>
</dbReference>
<dbReference type="GO" id="GO:0030327">
    <property type="term" value="P:prenylated protein catabolic process"/>
    <property type="evidence" value="ECO:0007669"/>
    <property type="project" value="TreeGrafter"/>
</dbReference>
<proteinExistence type="inferred from homology"/>
<evidence type="ECO:0000256" key="1">
    <source>
        <dbReference type="ARBA" id="ARBA00001974"/>
    </source>
</evidence>
<dbReference type="Pfam" id="PF07156">
    <property type="entry name" value="Prenylcys_lyase"/>
    <property type="match status" value="1"/>
</dbReference>
<dbReference type="STRING" id="1095629.A0A0C9YAU4"/>
<organism evidence="10 11">
    <name type="scientific">Laccaria amethystina LaAM-08-1</name>
    <dbReference type="NCBI Taxonomy" id="1095629"/>
    <lineage>
        <taxon>Eukaryota</taxon>
        <taxon>Fungi</taxon>
        <taxon>Dikarya</taxon>
        <taxon>Basidiomycota</taxon>
        <taxon>Agaricomycotina</taxon>
        <taxon>Agaricomycetes</taxon>
        <taxon>Agaricomycetidae</taxon>
        <taxon>Agaricales</taxon>
        <taxon>Agaricineae</taxon>
        <taxon>Hydnangiaceae</taxon>
        <taxon>Laccaria</taxon>
    </lineage>
</organism>
<dbReference type="InterPro" id="IPR010795">
    <property type="entry name" value="Prenylcys_lyase"/>
</dbReference>
<keyword evidence="5" id="KW-0274">FAD</keyword>
<dbReference type="PANTHER" id="PTHR15944:SF0">
    <property type="entry name" value="PRENYLCYSTEINE LYASE DOMAIN-CONTAINING PROTEIN"/>
    <property type="match status" value="1"/>
</dbReference>
<dbReference type="OrthoDB" id="437369at2759"/>
<dbReference type="PANTHER" id="PTHR15944">
    <property type="entry name" value="FARNESYLCYSTEINE LYASE"/>
    <property type="match status" value="1"/>
</dbReference>
<dbReference type="AlphaFoldDB" id="A0A0C9YAU4"/>
<comment type="similarity">
    <text evidence="2">Belongs to the prenylcysteine oxidase family.</text>
</comment>
<dbReference type="InterPro" id="IPR017046">
    <property type="entry name" value="Prenylcysteine_Oxase1"/>
</dbReference>
<evidence type="ECO:0000256" key="4">
    <source>
        <dbReference type="ARBA" id="ARBA00022729"/>
    </source>
</evidence>
<comment type="cofactor">
    <cofactor evidence="1">
        <name>FAD</name>
        <dbReference type="ChEBI" id="CHEBI:57692"/>
    </cofactor>
</comment>
<evidence type="ECO:0000256" key="7">
    <source>
        <dbReference type="ARBA" id="ARBA00023180"/>
    </source>
</evidence>
<evidence type="ECO:0000256" key="5">
    <source>
        <dbReference type="ARBA" id="ARBA00022827"/>
    </source>
</evidence>
<dbReference type="HOGENOM" id="CLU_021176_0_0_1"/>
<evidence type="ECO:0000256" key="3">
    <source>
        <dbReference type="ARBA" id="ARBA00022630"/>
    </source>
</evidence>
<keyword evidence="4 8" id="KW-0732">Signal</keyword>
<evidence type="ECO:0000256" key="2">
    <source>
        <dbReference type="ARBA" id="ARBA00009967"/>
    </source>
</evidence>
<sequence length="520" mass="57431">MRFHAILLLLPPSLAFQLPFSIPFFRPKSYSTLEDDIQPSPPSSRIAIIGAGAGGSSAAFWISKAKERFGLEVEIDVYERASYIGGRSTVVYPYSNSSLPPLELGASIFVPANKNLWRAAEEFNLTREDNVDDDVGIWDGDKLLVSFGGGWWDTAKVLWRYGFLSPRRTSSLVRNMVSRYLTLYTLKSPRWNNMSDLAVHLGWEDLVETSTSSYLVKQGVSASYVNELVEASTRVNYGQNVDDIHALGGTVSMAAEGAIHIKGGNYQLFEQFLNHSGANVYLNTSVASILPKSATSQNWVVRSDRGSTLYKAVILAAPFHTTHIALPPAVSEQILQVPYVHLHVTLLTTTSPSANPTYFNLSAGSKVPAMMLTTNFGARNGGKKPEFNSLSYHGLVREGEWAVKIFSKERISDGWLQQMFDGQVGWVHRKEWDAYPRLPPTGSFPPIKLEHGFYYVNAFEPFISTMETETVASRNVVDLLLNEEFSSGICGITSPTPGEELFSGTLQVGVGEDPVFGWDC</sequence>
<evidence type="ECO:0000256" key="8">
    <source>
        <dbReference type="SAM" id="SignalP"/>
    </source>
</evidence>
<evidence type="ECO:0000259" key="9">
    <source>
        <dbReference type="Pfam" id="PF07156"/>
    </source>
</evidence>
<protein>
    <recommendedName>
        <fullName evidence="9">Prenylcysteine lyase domain-containing protein</fullName>
    </recommendedName>
</protein>
<keyword evidence="3" id="KW-0285">Flavoprotein</keyword>
<keyword evidence="7" id="KW-0325">Glycoprotein</keyword>
<dbReference type="GO" id="GO:0001735">
    <property type="term" value="F:prenylcysteine oxidase activity"/>
    <property type="evidence" value="ECO:0007669"/>
    <property type="project" value="InterPro"/>
</dbReference>
<name>A0A0C9YAU4_9AGAR</name>
<dbReference type="GO" id="GO:0030328">
    <property type="term" value="P:prenylcysteine catabolic process"/>
    <property type="evidence" value="ECO:0007669"/>
    <property type="project" value="InterPro"/>
</dbReference>
<dbReference type="SUPFAM" id="SSF51905">
    <property type="entry name" value="FAD/NAD(P)-binding domain"/>
    <property type="match status" value="1"/>
</dbReference>
<gene>
    <name evidence="10" type="ORF">K443DRAFT_673297</name>
</gene>
<dbReference type="Proteomes" id="UP000054477">
    <property type="component" value="Unassembled WGS sequence"/>
</dbReference>